<keyword evidence="1" id="KW-1133">Transmembrane helix</keyword>
<keyword evidence="1" id="KW-0472">Membrane</keyword>
<feature type="transmembrane region" description="Helical" evidence="1">
    <location>
        <begin position="113"/>
        <end position="134"/>
    </location>
</feature>
<organism evidence="2 3">
    <name type="scientific">Teretinema zuelzerae</name>
    <dbReference type="NCBI Taxonomy" id="156"/>
    <lineage>
        <taxon>Bacteria</taxon>
        <taxon>Pseudomonadati</taxon>
        <taxon>Spirochaetota</taxon>
        <taxon>Spirochaetia</taxon>
        <taxon>Spirochaetales</taxon>
        <taxon>Treponemataceae</taxon>
        <taxon>Teretinema</taxon>
    </lineage>
</organism>
<name>A0AAE3EKH4_9SPIR</name>
<protein>
    <submittedName>
        <fullName evidence="2">Uncharacterized protein</fullName>
    </submittedName>
</protein>
<evidence type="ECO:0000313" key="3">
    <source>
        <dbReference type="Proteomes" id="UP001198163"/>
    </source>
</evidence>
<dbReference type="AlphaFoldDB" id="A0AAE3EKH4"/>
<dbReference type="RefSeq" id="WP_230758228.1">
    <property type="nucleotide sequence ID" value="NZ_JAINWA010000003.1"/>
</dbReference>
<accession>A0AAE3EKH4</accession>
<reference evidence="2" key="1">
    <citation type="submission" date="2021-08" db="EMBL/GenBank/DDBJ databases">
        <title>Comparative analyses of Brucepasteria parasyntrophica and Teretinema zuelzerae.</title>
        <authorList>
            <person name="Song Y."/>
            <person name="Brune A."/>
        </authorList>
    </citation>
    <scope>NUCLEOTIDE SEQUENCE</scope>
    <source>
        <strain evidence="2">DSM 1903</strain>
    </source>
</reference>
<evidence type="ECO:0000313" key="2">
    <source>
        <dbReference type="EMBL" id="MCD1655995.1"/>
    </source>
</evidence>
<dbReference type="EMBL" id="JAINWA010000003">
    <property type="protein sequence ID" value="MCD1655995.1"/>
    <property type="molecule type" value="Genomic_DNA"/>
</dbReference>
<keyword evidence="1" id="KW-0812">Transmembrane</keyword>
<keyword evidence="3" id="KW-1185">Reference proteome</keyword>
<gene>
    <name evidence="2" type="ORF">K7J14_14950</name>
</gene>
<feature type="transmembrane region" description="Helical" evidence="1">
    <location>
        <begin position="88"/>
        <end position="107"/>
    </location>
</feature>
<evidence type="ECO:0000256" key="1">
    <source>
        <dbReference type="SAM" id="Phobius"/>
    </source>
</evidence>
<proteinExistence type="predicted"/>
<feature type="transmembrane region" description="Helical" evidence="1">
    <location>
        <begin position="21"/>
        <end position="44"/>
    </location>
</feature>
<comment type="caution">
    <text evidence="2">The sequence shown here is derived from an EMBL/GenBank/DDBJ whole genome shotgun (WGS) entry which is preliminary data.</text>
</comment>
<feature type="transmembrane region" description="Helical" evidence="1">
    <location>
        <begin position="56"/>
        <end position="81"/>
    </location>
</feature>
<sequence>MLERRLRRRRKIIKMLKKLFIKSKPFIFIFCLSQIIIFAILLSINNDQVIKSLKNICVVLALNIFILLGIQLQMFMIFWFSKMLVLEVYSTLLIAAGFLCFVVLFSNEYSVEIKIVLISMLITVCISGFYNRFVLANLDQKKWRDNRKSIKEENDKKKIIV</sequence>
<dbReference type="Proteomes" id="UP001198163">
    <property type="component" value="Unassembled WGS sequence"/>
</dbReference>